<dbReference type="Pfam" id="PF03160">
    <property type="entry name" value="Calx-beta"/>
    <property type="match status" value="1"/>
</dbReference>
<dbReference type="SUPFAM" id="SSF141072">
    <property type="entry name" value="CalX-like"/>
    <property type="match status" value="1"/>
</dbReference>
<organism evidence="7 8">
    <name type="scientific">Nocardioides panacisoli</name>
    <dbReference type="NCBI Taxonomy" id="627624"/>
    <lineage>
        <taxon>Bacteria</taxon>
        <taxon>Bacillati</taxon>
        <taxon>Actinomycetota</taxon>
        <taxon>Actinomycetes</taxon>
        <taxon>Propionibacteriales</taxon>
        <taxon>Nocardioidaceae</taxon>
        <taxon>Nocardioides</taxon>
    </lineage>
</organism>
<dbReference type="InterPro" id="IPR038081">
    <property type="entry name" value="CalX-like_sf"/>
</dbReference>
<dbReference type="EMBL" id="BAABAH010000008">
    <property type="protein sequence ID" value="GAA3822601.1"/>
    <property type="molecule type" value="Genomic_DNA"/>
</dbReference>
<accession>A0ABP7IN26</accession>
<feature type="domain" description="Calx-beta" evidence="6">
    <location>
        <begin position="489"/>
        <end position="588"/>
    </location>
</feature>
<dbReference type="InterPro" id="IPR051171">
    <property type="entry name" value="CaCA"/>
</dbReference>
<keyword evidence="2" id="KW-0677">Repeat</keyword>
<sequence>MQHRSRGSFAPRLAGGVATGALLLSTPLLASAALAAPAATSTSGVTGASTWVEQAYFCDGNDYTPNQSDVYGPNPAPFGPGSHQATLNDNDLRTELYRTPAYDGTRLADLDRLDYSTFATATDAGTGLRQPTYLRLNVDNDGDGASDASLFFFPANNTDSNGDGVKNDVWQSWATIDGQWGVGGDSDYTTLADYAAANPDATIVNNSANGTDASGGGVALIVGCGQGGSSDNQINGRYDVDRVIVGLTDGTTTLYDLGRRDTETGSTDDITVDPADRHDWVSRAFFNDPNYEELDSNQSFVKGPGNPPLGVGSLRAAIGSNGNRIEQFRTAQYDGQALRRLTTLDYSTYERATAGNDTAQQPFYLRLNVDSDGNGQFDPGAGDEQLFFFPANNGTVQQSTWQDWNAGQGVWSVGGDAGPADSFPLDQYVAAHPDARIGTEGNADGSNGGVTFMVGGGGSDYDAQRNGEYFLDAIKVGFVDAATSRTPATDAFDLEPTMPQVSVGDAKVKEANRDTAHLTFPVAIDHAFGEDVTVDYQTQDGTAVAGEDYVATTGTATIPAGSTSTNVSVTVVGDKVAEPKESMSLVLTDPAFGNLADGTGTGVIVDNDTSVDLHLRNTKGPKVRAEVSTTPAAKGRSVSLYGGEVGSKSTALFNGKLDSDGTLDKVLAQRYDRGTEVQVYAKVFTKQGAYRSETLTITVR</sequence>
<protein>
    <recommendedName>
        <fullName evidence="6">Calx-beta domain-containing protein</fullName>
    </recommendedName>
</protein>
<feature type="chain" id="PRO_5045436427" description="Calx-beta domain-containing protein" evidence="5">
    <location>
        <begin position="33"/>
        <end position="700"/>
    </location>
</feature>
<name>A0ABP7IN26_9ACTN</name>
<evidence type="ECO:0000256" key="2">
    <source>
        <dbReference type="ARBA" id="ARBA00022737"/>
    </source>
</evidence>
<feature type="signal peptide" evidence="5">
    <location>
        <begin position="1"/>
        <end position="32"/>
    </location>
</feature>
<keyword evidence="8" id="KW-1185">Reference proteome</keyword>
<dbReference type="InterPro" id="IPR003644">
    <property type="entry name" value="Calx_beta"/>
</dbReference>
<evidence type="ECO:0000313" key="8">
    <source>
        <dbReference type="Proteomes" id="UP001501821"/>
    </source>
</evidence>
<comment type="caution">
    <text evidence="7">The sequence shown here is derived from an EMBL/GenBank/DDBJ whole genome shotgun (WGS) entry which is preliminary data.</text>
</comment>
<evidence type="ECO:0000256" key="5">
    <source>
        <dbReference type="SAM" id="SignalP"/>
    </source>
</evidence>
<dbReference type="Proteomes" id="UP001501821">
    <property type="component" value="Unassembled WGS sequence"/>
</dbReference>
<gene>
    <name evidence="7" type="ORF">GCM10022242_25190</name>
</gene>
<dbReference type="PANTHER" id="PTHR11878:SF65">
    <property type="entry name" value="NA_CA-EXCHANGE PROTEIN, ISOFORM G"/>
    <property type="match status" value="1"/>
</dbReference>
<evidence type="ECO:0000259" key="6">
    <source>
        <dbReference type="SMART" id="SM00237"/>
    </source>
</evidence>
<reference evidence="8" key="1">
    <citation type="journal article" date="2019" name="Int. J. Syst. Evol. Microbiol.">
        <title>The Global Catalogue of Microorganisms (GCM) 10K type strain sequencing project: providing services to taxonomists for standard genome sequencing and annotation.</title>
        <authorList>
            <consortium name="The Broad Institute Genomics Platform"/>
            <consortium name="The Broad Institute Genome Sequencing Center for Infectious Disease"/>
            <person name="Wu L."/>
            <person name="Ma J."/>
        </authorList>
    </citation>
    <scope>NUCLEOTIDE SEQUENCE [LARGE SCALE GENOMIC DNA]</scope>
    <source>
        <strain evidence="8">JCM 16953</strain>
    </source>
</reference>
<dbReference type="RefSeq" id="WP_344775909.1">
    <property type="nucleotide sequence ID" value="NZ_BAABAH010000008.1"/>
</dbReference>
<keyword evidence="4" id="KW-0813">Transport</keyword>
<evidence type="ECO:0000256" key="4">
    <source>
        <dbReference type="ARBA" id="ARBA00023065"/>
    </source>
</evidence>
<keyword evidence="3" id="KW-0106">Calcium</keyword>
<dbReference type="PANTHER" id="PTHR11878">
    <property type="entry name" value="SODIUM/CALCIUM EXCHANGER"/>
    <property type="match status" value="1"/>
</dbReference>
<evidence type="ECO:0000313" key="7">
    <source>
        <dbReference type="EMBL" id="GAA3822601.1"/>
    </source>
</evidence>
<keyword evidence="1 5" id="KW-0732">Signal</keyword>
<dbReference type="SMART" id="SM00237">
    <property type="entry name" value="Calx_beta"/>
    <property type="match status" value="1"/>
</dbReference>
<evidence type="ECO:0000256" key="3">
    <source>
        <dbReference type="ARBA" id="ARBA00022837"/>
    </source>
</evidence>
<keyword evidence="4" id="KW-0406">Ion transport</keyword>
<proteinExistence type="predicted"/>
<evidence type="ECO:0000256" key="1">
    <source>
        <dbReference type="ARBA" id="ARBA00022729"/>
    </source>
</evidence>
<dbReference type="Gene3D" id="2.60.40.2030">
    <property type="match status" value="1"/>
</dbReference>